<evidence type="ECO:0000256" key="1">
    <source>
        <dbReference type="SAM" id="Phobius"/>
    </source>
</evidence>
<evidence type="ECO:0000313" key="3">
    <source>
        <dbReference type="EMBL" id="QJW83603.1"/>
    </source>
</evidence>
<keyword evidence="1" id="KW-0812">Transmembrane</keyword>
<protein>
    <submittedName>
        <fullName evidence="3">Cardiolipin synthase B</fullName>
    </submittedName>
</protein>
<feature type="domain" description="PLD phosphodiesterase" evidence="2">
    <location>
        <begin position="343"/>
        <end position="370"/>
    </location>
</feature>
<keyword evidence="1" id="KW-1133">Transmembrane helix</keyword>
<dbReference type="InterPro" id="IPR001736">
    <property type="entry name" value="PLipase_D/transphosphatidylase"/>
</dbReference>
<dbReference type="CDD" id="cd09159">
    <property type="entry name" value="PLDc_ybhO_like_2"/>
    <property type="match status" value="1"/>
</dbReference>
<gene>
    <name evidence="3" type="ORF">HK414_04470</name>
</gene>
<feature type="domain" description="PLD phosphodiesterase" evidence="2">
    <location>
        <begin position="166"/>
        <end position="193"/>
    </location>
</feature>
<accession>A0ABX6P2P3</accession>
<dbReference type="EMBL" id="CP053418">
    <property type="protein sequence ID" value="QJW83603.1"/>
    <property type="molecule type" value="Genomic_DNA"/>
</dbReference>
<name>A0ABX6P2P3_9BURK</name>
<evidence type="ECO:0000313" key="4">
    <source>
        <dbReference type="Proteomes" id="UP000500826"/>
    </source>
</evidence>
<dbReference type="PROSITE" id="PS50035">
    <property type="entry name" value="PLD"/>
    <property type="match status" value="2"/>
</dbReference>
<dbReference type="Gene3D" id="3.30.870.10">
    <property type="entry name" value="Endonuclease Chain A"/>
    <property type="match status" value="2"/>
</dbReference>
<keyword evidence="4" id="KW-1185">Reference proteome</keyword>
<dbReference type="Proteomes" id="UP000500826">
    <property type="component" value="Chromosome"/>
</dbReference>
<reference evidence="3 4" key="1">
    <citation type="submission" date="2020-05" db="EMBL/GenBank/DDBJ databases">
        <title>Ramlibacter rhizophilus sp. nov., isolated from rhizosphere soil of national flower Mugunghwa from South Korea.</title>
        <authorList>
            <person name="Zheng-Fei Y."/>
            <person name="Huan T."/>
        </authorList>
    </citation>
    <scope>NUCLEOTIDE SEQUENCE [LARGE SCALE GENOMIC DNA]</scope>
    <source>
        <strain evidence="3 4">H242</strain>
    </source>
</reference>
<dbReference type="InterPro" id="IPR025202">
    <property type="entry name" value="PLD-like_dom"/>
</dbReference>
<feature type="transmembrane region" description="Helical" evidence="1">
    <location>
        <begin position="12"/>
        <end position="31"/>
    </location>
</feature>
<reference evidence="3 4" key="2">
    <citation type="submission" date="2020-05" db="EMBL/GenBank/DDBJ databases">
        <authorList>
            <person name="Khan S.A."/>
            <person name="Jeon C.O."/>
            <person name="Chun B.H."/>
        </authorList>
    </citation>
    <scope>NUCLEOTIDE SEQUENCE [LARGE SCALE GENOMIC DNA]</scope>
    <source>
        <strain evidence="3 4">H242</strain>
    </source>
</reference>
<dbReference type="PANTHER" id="PTHR21248:SF22">
    <property type="entry name" value="PHOSPHOLIPASE D"/>
    <property type="match status" value="1"/>
</dbReference>
<evidence type="ECO:0000259" key="2">
    <source>
        <dbReference type="PROSITE" id="PS50035"/>
    </source>
</evidence>
<sequence>MRINFRSRKTWVIAGMAALATLVGVLLYMNLVAGEKRIQHQLPRLYETNDAEFRRSLSSLLGPPLVEGNHVDTLVNGDQIFPAMLAAIKSARSSITFETYIYWSGEIGRQFVEALTERAKAGVKVHVLLDWVGSIKMDTALLEQMRAAGIEVERFHEPRWNNWAQMNNRTHRKLLVVDGALGFTGGVGIADQWLGDARNPDEWRDTHFRVAGPVVAQMQSVFPDNWMRATGKVLHGEAYFPWLKPAGNYAAQMFSSSPSGGSESMQLMYLLAITAARKTIDLSNSYFVPDEMTIQTLMDAAKRGVKVRVITPSGHIDSETVRKASRGSWGPMLKAGIQIAEYAPTMYHVKGPVVDGVFSSVGSTNFDNRSFRLNDEANLNVLNADFGRVQAQVFERDWAKAGKITLAQWEDRPMVERLWERLARLLHAQL</sequence>
<dbReference type="SUPFAM" id="SSF56024">
    <property type="entry name" value="Phospholipase D/nuclease"/>
    <property type="match status" value="2"/>
</dbReference>
<dbReference type="Pfam" id="PF13091">
    <property type="entry name" value="PLDc_2"/>
    <property type="match status" value="2"/>
</dbReference>
<dbReference type="CDD" id="cd09110">
    <property type="entry name" value="PLDc_CLS_1"/>
    <property type="match status" value="1"/>
</dbReference>
<organism evidence="3 4">
    <name type="scientific">Ramlibacter terrae</name>
    <dbReference type="NCBI Taxonomy" id="2732511"/>
    <lineage>
        <taxon>Bacteria</taxon>
        <taxon>Pseudomonadati</taxon>
        <taxon>Pseudomonadota</taxon>
        <taxon>Betaproteobacteria</taxon>
        <taxon>Burkholderiales</taxon>
        <taxon>Comamonadaceae</taxon>
        <taxon>Ramlibacter</taxon>
    </lineage>
</organism>
<dbReference type="PANTHER" id="PTHR21248">
    <property type="entry name" value="CARDIOLIPIN SYNTHASE"/>
    <property type="match status" value="1"/>
</dbReference>
<dbReference type="SMART" id="SM00155">
    <property type="entry name" value="PLDc"/>
    <property type="match status" value="2"/>
</dbReference>
<proteinExistence type="predicted"/>
<keyword evidence="1" id="KW-0472">Membrane</keyword>